<evidence type="ECO:0000259" key="6">
    <source>
        <dbReference type="PROSITE" id="PS50931"/>
    </source>
</evidence>
<dbReference type="PANTHER" id="PTHR30579">
    <property type="entry name" value="TRANSCRIPTIONAL REGULATOR"/>
    <property type="match status" value="1"/>
</dbReference>
<evidence type="ECO:0000256" key="1">
    <source>
        <dbReference type="ARBA" id="ARBA00009437"/>
    </source>
</evidence>
<evidence type="ECO:0000256" key="2">
    <source>
        <dbReference type="ARBA" id="ARBA00023015"/>
    </source>
</evidence>
<dbReference type="Gene3D" id="1.10.10.10">
    <property type="entry name" value="Winged helix-like DNA-binding domain superfamily/Winged helix DNA-binding domain"/>
    <property type="match status" value="1"/>
</dbReference>
<dbReference type="STRING" id="571915.CMUST_06955"/>
<dbReference type="SUPFAM" id="SSF46785">
    <property type="entry name" value="Winged helix' DNA-binding domain"/>
    <property type="match status" value="1"/>
</dbReference>
<reference evidence="8" key="2">
    <citation type="submission" date="2015-05" db="EMBL/GenBank/DDBJ databases">
        <title>Complete genome sequence of Corynebacterium mustelae DSM 45274, isolated from various tissues of a male ferret with lethal sepsis.</title>
        <authorList>
            <person name="Ruckert C."/>
            <person name="Albersmeier A."/>
            <person name="Winkler A."/>
            <person name="Tauch A."/>
        </authorList>
    </citation>
    <scope>NUCLEOTIDE SEQUENCE [LARGE SCALE GENOMIC DNA]</scope>
    <source>
        <strain evidence="8">DSM 45274</strain>
    </source>
</reference>
<dbReference type="InterPro" id="IPR036388">
    <property type="entry name" value="WH-like_DNA-bd_sf"/>
</dbReference>
<dbReference type="Pfam" id="PF00126">
    <property type="entry name" value="HTH_1"/>
    <property type="match status" value="1"/>
</dbReference>
<dbReference type="SUPFAM" id="SSF53850">
    <property type="entry name" value="Periplasmic binding protein-like II"/>
    <property type="match status" value="1"/>
</dbReference>
<proteinExistence type="inferred from homology"/>
<dbReference type="OrthoDB" id="3252676at2"/>
<dbReference type="Gene3D" id="3.40.190.290">
    <property type="match status" value="1"/>
</dbReference>
<protein>
    <submittedName>
        <fullName evidence="7">Transcriptional regulator, ArgP family</fullName>
    </submittedName>
</protein>
<keyword evidence="4" id="KW-0010">Activator</keyword>
<dbReference type="InterPro" id="IPR005119">
    <property type="entry name" value="LysR_subst-bd"/>
</dbReference>
<organism evidence="7 8">
    <name type="scientific">Corynebacterium mustelae</name>
    <dbReference type="NCBI Taxonomy" id="571915"/>
    <lineage>
        <taxon>Bacteria</taxon>
        <taxon>Bacillati</taxon>
        <taxon>Actinomycetota</taxon>
        <taxon>Actinomycetes</taxon>
        <taxon>Mycobacteriales</taxon>
        <taxon>Corynebacteriaceae</taxon>
        <taxon>Corynebacterium</taxon>
    </lineage>
</organism>
<dbReference type="GO" id="GO:0003677">
    <property type="term" value="F:DNA binding"/>
    <property type="evidence" value="ECO:0007669"/>
    <property type="project" value="UniProtKB-KW"/>
</dbReference>
<comment type="similarity">
    <text evidence="1">Belongs to the LysR transcriptional regulatory family.</text>
</comment>
<evidence type="ECO:0000313" key="8">
    <source>
        <dbReference type="Proteomes" id="UP000035199"/>
    </source>
</evidence>
<dbReference type="Proteomes" id="UP000035199">
    <property type="component" value="Chromosome"/>
</dbReference>
<reference evidence="7 8" key="1">
    <citation type="journal article" date="2015" name="Genome Announc.">
        <title>Complete Genome Sequence of the Type Strain Corynebacterium mustelae DSM 45274, Isolated from Various Tissues of a Male Ferret with Lethal Sepsis.</title>
        <authorList>
            <person name="Ruckert C."/>
            <person name="Eimer J."/>
            <person name="Winkler A."/>
            <person name="Tauch A."/>
        </authorList>
    </citation>
    <scope>NUCLEOTIDE SEQUENCE [LARGE SCALE GENOMIC DNA]</scope>
    <source>
        <strain evidence="7 8">DSM 45274</strain>
    </source>
</reference>
<dbReference type="PROSITE" id="PS50931">
    <property type="entry name" value="HTH_LYSR"/>
    <property type="match status" value="1"/>
</dbReference>
<evidence type="ECO:0000313" key="7">
    <source>
        <dbReference type="EMBL" id="AKK05725.1"/>
    </source>
</evidence>
<sequence length="289" mass="31992">MNPIHLQTLLAIVDEGSFEDAALTLGVSPSAVSQRIKALEKETGRVLLRRGAPVTATEAGEVLVQAARRMALLQAETLATLRGRIARVPLSVVVNADSLATWFCRVLADVASWDTATLTLRIEDESHSLNLLRSGDVLGAVTREKNPVSGCESIELGHMRYVSVANPWLLDRYTIDGQIDWAKMPALRFGPRDALQDDDLKGRVDEIPNNRRISQIPSAEAFMEATRVGLGWSFLPLQQAQPLLESGEITRLDDTVLEVPLYWQRWRLESPALERLTASVIEASESLRY</sequence>
<dbReference type="InterPro" id="IPR000847">
    <property type="entry name" value="LysR_HTH_N"/>
</dbReference>
<dbReference type="KEGG" id="cmv:CMUST_06955"/>
<dbReference type="PANTHER" id="PTHR30579:SF2">
    <property type="entry name" value="HTH-TYPE TRANSCRIPTIONAL REGULATOR ARGP"/>
    <property type="match status" value="1"/>
</dbReference>
<evidence type="ECO:0000256" key="3">
    <source>
        <dbReference type="ARBA" id="ARBA00023125"/>
    </source>
</evidence>
<dbReference type="RefSeq" id="WP_047261886.1">
    <property type="nucleotide sequence ID" value="NZ_CP011542.1"/>
</dbReference>
<dbReference type="InterPro" id="IPR017685">
    <property type="entry name" value="ArgP"/>
</dbReference>
<evidence type="ECO:0000256" key="5">
    <source>
        <dbReference type="ARBA" id="ARBA00023163"/>
    </source>
</evidence>
<keyword evidence="3" id="KW-0238">DNA-binding</keyword>
<dbReference type="InterPro" id="IPR036390">
    <property type="entry name" value="WH_DNA-bd_sf"/>
</dbReference>
<dbReference type="PATRIC" id="fig|571915.4.peg.1482"/>
<dbReference type="GO" id="GO:0003700">
    <property type="term" value="F:DNA-binding transcription factor activity"/>
    <property type="evidence" value="ECO:0007669"/>
    <property type="project" value="InterPro"/>
</dbReference>
<evidence type="ECO:0000256" key="4">
    <source>
        <dbReference type="ARBA" id="ARBA00023159"/>
    </source>
</evidence>
<dbReference type="Pfam" id="PF03466">
    <property type="entry name" value="LysR_substrate"/>
    <property type="match status" value="1"/>
</dbReference>
<keyword evidence="5" id="KW-0804">Transcription</keyword>
<dbReference type="AlphaFoldDB" id="A0A0G3GYY7"/>
<name>A0A0G3GYY7_9CORY</name>
<dbReference type="InterPro" id="IPR050176">
    <property type="entry name" value="LTTR"/>
</dbReference>
<dbReference type="NCBIfam" id="TIGR03298">
    <property type="entry name" value="argP"/>
    <property type="match status" value="1"/>
</dbReference>
<keyword evidence="2" id="KW-0805">Transcription regulation</keyword>
<gene>
    <name evidence="7" type="primary">lysG</name>
    <name evidence="7" type="ORF">CMUST_06955</name>
</gene>
<accession>A0A0G3GYY7</accession>
<keyword evidence="8" id="KW-1185">Reference proteome</keyword>
<dbReference type="NCBIfam" id="NF002964">
    <property type="entry name" value="PRK03635.1"/>
    <property type="match status" value="1"/>
</dbReference>
<dbReference type="EMBL" id="CP011542">
    <property type="protein sequence ID" value="AKK05725.1"/>
    <property type="molecule type" value="Genomic_DNA"/>
</dbReference>
<feature type="domain" description="HTH lysR-type" evidence="6">
    <location>
        <begin position="1"/>
        <end position="57"/>
    </location>
</feature>